<comment type="subcellular location">
    <subcellularLocation>
        <location evidence="1">Cell inner membrane</location>
        <topology evidence="1">Single-pass membrane protein</topology>
        <orientation evidence="1">Periplasmic side</orientation>
    </subcellularLocation>
</comment>
<comment type="similarity">
    <text evidence="2">Belongs to the TonB family.</text>
</comment>
<comment type="caution">
    <text evidence="12">The sequence shown here is derived from an EMBL/GenBank/DDBJ whole genome shotgun (WGS) entry which is preliminary data.</text>
</comment>
<evidence type="ECO:0000256" key="3">
    <source>
        <dbReference type="ARBA" id="ARBA00022448"/>
    </source>
</evidence>
<keyword evidence="13" id="KW-1185">Reference proteome</keyword>
<gene>
    <name evidence="12" type="ORF">M3P05_10260</name>
</gene>
<evidence type="ECO:0000256" key="4">
    <source>
        <dbReference type="ARBA" id="ARBA00022475"/>
    </source>
</evidence>
<dbReference type="EMBL" id="JAMFLX010000012">
    <property type="protein sequence ID" value="MCL6270302.1"/>
    <property type="molecule type" value="Genomic_DNA"/>
</dbReference>
<evidence type="ECO:0000256" key="10">
    <source>
        <dbReference type="SAM" id="MobiDB-lite"/>
    </source>
</evidence>
<evidence type="ECO:0000313" key="13">
    <source>
        <dbReference type="Proteomes" id="UP001203338"/>
    </source>
</evidence>
<dbReference type="Pfam" id="PF03544">
    <property type="entry name" value="TonB_C"/>
    <property type="match status" value="1"/>
</dbReference>
<evidence type="ECO:0000256" key="9">
    <source>
        <dbReference type="ARBA" id="ARBA00023136"/>
    </source>
</evidence>
<feature type="domain" description="TonB C-terminal" evidence="11">
    <location>
        <begin position="163"/>
        <end position="253"/>
    </location>
</feature>
<feature type="compositionally biased region" description="Polar residues" evidence="10">
    <location>
        <begin position="136"/>
        <end position="154"/>
    </location>
</feature>
<feature type="compositionally biased region" description="Basic and acidic residues" evidence="10">
    <location>
        <begin position="86"/>
        <end position="127"/>
    </location>
</feature>
<evidence type="ECO:0000256" key="2">
    <source>
        <dbReference type="ARBA" id="ARBA00006555"/>
    </source>
</evidence>
<dbReference type="InterPro" id="IPR037682">
    <property type="entry name" value="TonB_C"/>
</dbReference>
<dbReference type="SUPFAM" id="SSF74653">
    <property type="entry name" value="TolA/TonB C-terminal domain"/>
    <property type="match status" value="1"/>
</dbReference>
<evidence type="ECO:0000256" key="7">
    <source>
        <dbReference type="ARBA" id="ARBA00022927"/>
    </source>
</evidence>
<proteinExistence type="inferred from homology"/>
<keyword evidence="5" id="KW-0997">Cell inner membrane</keyword>
<dbReference type="InterPro" id="IPR006260">
    <property type="entry name" value="TonB/TolA_C"/>
</dbReference>
<protein>
    <submittedName>
        <fullName evidence="12">Energy transducer TonB</fullName>
    </submittedName>
</protein>
<dbReference type="PANTHER" id="PTHR33446">
    <property type="entry name" value="PROTEIN TONB-RELATED"/>
    <property type="match status" value="1"/>
</dbReference>
<dbReference type="NCBIfam" id="TIGR01352">
    <property type="entry name" value="tonB_Cterm"/>
    <property type="match status" value="1"/>
</dbReference>
<sequence>MSKPITVALLLSAAIHIVVGMSLAGSSVRRPPIPAASAARHFAVDLFRQAVPTPAEPKEVKKVVSTVAPSEVKHLAPAPVPPEQVKPVKKEPVKQEEVAREEHVQEPDKELERKLVKKTELPKRNQESVEDLPQITGRSINGSDVEANNPQPKQSGGGSEYHLIQEPNLASEPTPLRYPFRARRMGQEGIVILDVKLDTRGSIVSMTVEKTSGYKILDKAALTAVRRWRFLPLMENGQAMRSQVRIPVRFKLG</sequence>
<evidence type="ECO:0000256" key="5">
    <source>
        <dbReference type="ARBA" id="ARBA00022519"/>
    </source>
</evidence>
<keyword evidence="3" id="KW-0813">Transport</keyword>
<reference evidence="12 13" key="1">
    <citation type="submission" date="2022-05" db="EMBL/GenBank/DDBJ databases">
        <authorList>
            <person name="Park J.-S."/>
        </authorList>
    </citation>
    <scope>NUCLEOTIDE SEQUENCE [LARGE SCALE GENOMIC DNA]</scope>
    <source>
        <strain evidence="12 13">2012CJ34-2</strain>
    </source>
</reference>
<keyword evidence="8" id="KW-1133">Transmembrane helix</keyword>
<evidence type="ECO:0000256" key="1">
    <source>
        <dbReference type="ARBA" id="ARBA00004383"/>
    </source>
</evidence>
<feature type="region of interest" description="Disordered" evidence="10">
    <location>
        <begin position="74"/>
        <end position="161"/>
    </location>
</feature>
<keyword evidence="4" id="KW-1003">Cell membrane</keyword>
<dbReference type="PROSITE" id="PS52015">
    <property type="entry name" value="TONB_CTD"/>
    <property type="match status" value="1"/>
</dbReference>
<keyword evidence="9" id="KW-0472">Membrane</keyword>
<dbReference type="RefSeq" id="WP_249699491.1">
    <property type="nucleotide sequence ID" value="NZ_JAMFLX010000012.1"/>
</dbReference>
<name>A0ABT0PG08_9GAMM</name>
<evidence type="ECO:0000313" key="12">
    <source>
        <dbReference type="EMBL" id="MCL6270302.1"/>
    </source>
</evidence>
<evidence type="ECO:0000256" key="8">
    <source>
        <dbReference type="ARBA" id="ARBA00022989"/>
    </source>
</evidence>
<dbReference type="Gene3D" id="3.30.1150.10">
    <property type="match status" value="1"/>
</dbReference>
<accession>A0ABT0PG08</accession>
<organism evidence="12 13">
    <name type="scientific">Parendozoicomonas callyspongiae</name>
    <dbReference type="NCBI Taxonomy" id="2942213"/>
    <lineage>
        <taxon>Bacteria</taxon>
        <taxon>Pseudomonadati</taxon>
        <taxon>Pseudomonadota</taxon>
        <taxon>Gammaproteobacteria</taxon>
        <taxon>Oceanospirillales</taxon>
        <taxon>Endozoicomonadaceae</taxon>
        <taxon>Parendozoicomonas</taxon>
    </lineage>
</organism>
<evidence type="ECO:0000259" key="11">
    <source>
        <dbReference type="PROSITE" id="PS52015"/>
    </source>
</evidence>
<dbReference type="InterPro" id="IPR051045">
    <property type="entry name" value="TonB-dependent_transducer"/>
</dbReference>
<keyword evidence="7" id="KW-0653">Protein transport</keyword>
<dbReference type="Proteomes" id="UP001203338">
    <property type="component" value="Unassembled WGS sequence"/>
</dbReference>
<keyword evidence="6" id="KW-0812">Transmembrane</keyword>
<evidence type="ECO:0000256" key="6">
    <source>
        <dbReference type="ARBA" id="ARBA00022692"/>
    </source>
</evidence>